<name>A0A197KB82_9FUNG</name>
<keyword evidence="2 10" id="KW-0812">Transmembrane</keyword>
<keyword evidence="6 10" id="KW-1133">Transmembrane helix</keyword>
<evidence type="ECO:0000256" key="6">
    <source>
        <dbReference type="ARBA" id="ARBA00022989"/>
    </source>
</evidence>
<keyword evidence="4 8" id="KW-0863">Zinc-finger</keyword>
<evidence type="ECO:0000256" key="8">
    <source>
        <dbReference type="PROSITE-ProRule" id="PRU00175"/>
    </source>
</evidence>
<feature type="compositionally biased region" description="Low complexity" evidence="9">
    <location>
        <begin position="335"/>
        <end position="371"/>
    </location>
</feature>
<dbReference type="SMART" id="SM00184">
    <property type="entry name" value="RING"/>
    <property type="match status" value="1"/>
</dbReference>
<gene>
    <name evidence="13" type="ORF">K457DRAFT_152753</name>
</gene>
<proteinExistence type="predicted"/>
<dbReference type="Pfam" id="PF02225">
    <property type="entry name" value="PA"/>
    <property type="match status" value="1"/>
</dbReference>
<dbReference type="OrthoDB" id="8062037at2759"/>
<accession>A0A197KB82</accession>
<feature type="compositionally biased region" description="Basic and acidic residues" evidence="9">
    <location>
        <begin position="440"/>
        <end position="450"/>
    </location>
</feature>
<keyword evidence="11" id="KW-0732">Signal</keyword>
<comment type="subcellular location">
    <subcellularLocation>
        <location evidence="1">Membrane</location>
        <topology evidence="1">Single-pass membrane protein</topology>
    </subcellularLocation>
</comment>
<evidence type="ECO:0000259" key="12">
    <source>
        <dbReference type="PROSITE" id="PS50089"/>
    </source>
</evidence>
<evidence type="ECO:0000256" key="3">
    <source>
        <dbReference type="ARBA" id="ARBA00022723"/>
    </source>
</evidence>
<feature type="transmembrane region" description="Helical" evidence="10">
    <location>
        <begin position="190"/>
        <end position="212"/>
    </location>
</feature>
<evidence type="ECO:0000256" key="10">
    <source>
        <dbReference type="SAM" id="Phobius"/>
    </source>
</evidence>
<evidence type="ECO:0000256" key="11">
    <source>
        <dbReference type="SAM" id="SignalP"/>
    </source>
</evidence>
<dbReference type="Gene3D" id="3.30.40.10">
    <property type="entry name" value="Zinc/RING finger domain, C3HC4 (zinc finger)"/>
    <property type="match status" value="1"/>
</dbReference>
<dbReference type="InterPro" id="IPR001841">
    <property type="entry name" value="Znf_RING"/>
</dbReference>
<keyword evidence="3" id="KW-0479">Metal-binding</keyword>
<dbReference type="Pfam" id="PF13639">
    <property type="entry name" value="zf-RING_2"/>
    <property type="match status" value="1"/>
</dbReference>
<reference evidence="13 14" key="1">
    <citation type="submission" date="2016-05" db="EMBL/GenBank/DDBJ databases">
        <title>Genome sequencing reveals origins of a unique bacterial endosymbiosis in the earliest lineages of terrestrial Fungi.</title>
        <authorList>
            <consortium name="DOE Joint Genome Institute"/>
            <person name="Uehling J."/>
            <person name="Gryganskyi A."/>
            <person name="Hameed K."/>
            <person name="Tschaplinski T."/>
            <person name="Misztal P."/>
            <person name="Wu S."/>
            <person name="Desiro A."/>
            <person name="Vande Pol N."/>
            <person name="Du Z.-Y."/>
            <person name="Zienkiewicz A."/>
            <person name="Zienkiewicz K."/>
            <person name="Morin E."/>
            <person name="Tisserant E."/>
            <person name="Splivallo R."/>
            <person name="Hainaut M."/>
            <person name="Henrissat B."/>
            <person name="Ohm R."/>
            <person name="Kuo A."/>
            <person name="Yan J."/>
            <person name="Lipzen A."/>
            <person name="Nolan M."/>
            <person name="Labutti K."/>
            <person name="Barry K."/>
            <person name="Goldstein A."/>
            <person name="Labbe J."/>
            <person name="Schadt C."/>
            <person name="Tuskan G."/>
            <person name="Grigoriev I."/>
            <person name="Martin F."/>
            <person name="Vilgalys R."/>
            <person name="Bonito G."/>
        </authorList>
    </citation>
    <scope>NUCLEOTIDE SEQUENCE [LARGE SCALE GENOMIC DNA]</scope>
    <source>
        <strain evidence="13 14">AG-77</strain>
    </source>
</reference>
<feature type="domain" description="RING-type" evidence="12">
    <location>
        <begin position="251"/>
        <end position="293"/>
    </location>
</feature>
<protein>
    <recommendedName>
        <fullName evidence="12">RING-type domain-containing protein</fullName>
    </recommendedName>
</protein>
<dbReference type="PANTHER" id="PTHR47168:SF1">
    <property type="entry name" value="OS02G0798600 PROTEIN"/>
    <property type="match status" value="1"/>
</dbReference>
<evidence type="ECO:0000313" key="13">
    <source>
        <dbReference type="EMBL" id="OAQ33946.1"/>
    </source>
</evidence>
<dbReference type="EMBL" id="KV442019">
    <property type="protein sequence ID" value="OAQ33946.1"/>
    <property type="molecule type" value="Genomic_DNA"/>
</dbReference>
<evidence type="ECO:0000256" key="7">
    <source>
        <dbReference type="ARBA" id="ARBA00023136"/>
    </source>
</evidence>
<evidence type="ECO:0000313" key="14">
    <source>
        <dbReference type="Proteomes" id="UP000078512"/>
    </source>
</evidence>
<sequence>MPIQGSTFLLFMAWLCMVVWFSVSFDSANESILVLKTNDTYIAKAAAFGPRPDETSDPSSPSPSTFRLIAVETLDPSESRTACRPVIYNSSLYNNVQNKPWAALVERGGKCGFVDKVKNMMVSGASAVVVGDCLKGPLVTMYSNREDTSDITIPSVFISQTHYRELRYLGMELGQGFLIRISSDEEDLPVLDAIVFLVVLPLVVFPFLFFLWRMRLRQQRLADLAPPEVVNNLPIKVFFKSKLKEDDPVECVICLDEYEDEDELRVLPCRHEYHATCVDDWLTTRKKFCPICKRDVCTTASLPVTPAETPTERTPLLSSSPPRMENDARIIIPFSASSSDPSESSSLSTESDSSSSSASSSSYSTALSPGSVPKQHPPPQSSFQSTGRGGEMTIPLEPVTTDSHPDSTTIPNSTTPSQQGGAARAGSVEGARGHHGSASRNDDEALMRMA</sequence>
<evidence type="ECO:0000256" key="1">
    <source>
        <dbReference type="ARBA" id="ARBA00004167"/>
    </source>
</evidence>
<dbReference type="InterPro" id="IPR003137">
    <property type="entry name" value="PA_domain"/>
</dbReference>
<dbReference type="Gene3D" id="3.50.30.30">
    <property type="match status" value="1"/>
</dbReference>
<dbReference type="AlphaFoldDB" id="A0A197KB82"/>
<keyword evidence="14" id="KW-1185">Reference proteome</keyword>
<dbReference type="FunFam" id="3.30.40.10:FF:000388">
    <property type="entry name" value="Putative RING zinc finger domain superfamily protein"/>
    <property type="match status" value="1"/>
</dbReference>
<feature type="signal peptide" evidence="11">
    <location>
        <begin position="1"/>
        <end position="24"/>
    </location>
</feature>
<feature type="region of interest" description="Disordered" evidence="9">
    <location>
        <begin position="335"/>
        <end position="450"/>
    </location>
</feature>
<organism evidence="13 14">
    <name type="scientific">Linnemannia elongata AG-77</name>
    <dbReference type="NCBI Taxonomy" id="1314771"/>
    <lineage>
        <taxon>Eukaryota</taxon>
        <taxon>Fungi</taxon>
        <taxon>Fungi incertae sedis</taxon>
        <taxon>Mucoromycota</taxon>
        <taxon>Mortierellomycotina</taxon>
        <taxon>Mortierellomycetes</taxon>
        <taxon>Mortierellales</taxon>
        <taxon>Mortierellaceae</taxon>
        <taxon>Linnemannia</taxon>
    </lineage>
</organism>
<feature type="region of interest" description="Disordered" evidence="9">
    <location>
        <begin position="304"/>
        <end position="323"/>
    </location>
</feature>
<evidence type="ECO:0000256" key="5">
    <source>
        <dbReference type="ARBA" id="ARBA00022833"/>
    </source>
</evidence>
<evidence type="ECO:0000256" key="4">
    <source>
        <dbReference type="ARBA" id="ARBA00022771"/>
    </source>
</evidence>
<dbReference type="SUPFAM" id="SSF57850">
    <property type="entry name" value="RING/U-box"/>
    <property type="match status" value="1"/>
</dbReference>
<dbReference type="Proteomes" id="UP000078512">
    <property type="component" value="Unassembled WGS sequence"/>
</dbReference>
<dbReference type="GO" id="GO:0016020">
    <property type="term" value="C:membrane"/>
    <property type="evidence" value="ECO:0007669"/>
    <property type="project" value="UniProtKB-SubCell"/>
</dbReference>
<keyword evidence="7 10" id="KW-0472">Membrane</keyword>
<dbReference type="InterPro" id="IPR051653">
    <property type="entry name" value="E3_ligase_sorting_rcpt"/>
</dbReference>
<evidence type="ECO:0000256" key="2">
    <source>
        <dbReference type="ARBA" id="ARBA00022692"/>
    </source>
</evidence>
<feature type="compositionally biased region" description="Polar residues" evidence="9">
    <location>
        <begin position="400"/>
        <end position="420"/>
    </location>
</feature>
<dbReference type="STRING" id="1314771.A0A197KB82"/>
<dbReference type="PROSITE" id="PS50089">
    <property type="entry name" value="ZF_RING_2"/>
    <property type="match status" value="1"/>
</dbReference>
<keyword evidence="5" id="KW-0862">Zinc</keyword>
<dbReference type="InterPro" id="IPR013083">
    <property type="entry name" value="Znf_RING/FYVE/PHD"/>
</dbReference>
<evidence type="ECO:0000256" key="9">
    <source>
        <dbReference type="SAM" id="MobiDB-lite"/>
    </source>
</evidence>
<dbReference type="PANTHER" id="PTHR47168">
    <property type="entry name" value="RING ZINC FINGER DOMAIN SUPERFAMILY PROTEIN-RELATED"/>
    <property type="match status" value="1"/>
</dbReference>
<dbReference type="GO" id="GO:0008270">
    <property type="term" value="F:zinc ion binding"/>
    <property type="evidence" value="ECO:0007669"/>
    <property type="project" value="UniProtKB-KW"/>
</dbReference>
<feature type="chain" id="PRO_5008276739" description="RING-type domain-containing protein" evidence="11">
    <location>
        <begin position="25"/>
        <end position="450"/>
    </location>
</feature>